<dbReference type="Proteomes" id="UP001202243">
    <property type="component" value="Unassembled WGS sequence"/>
</dbReference>
<evidence type="ECO:0000313" key="2">
    <source>
        <dbReference type="Proteomes" id="UP001202243"/>
    </source>
</evidence>
<proteinExistence type="predicted"/>
<dbReference type="EMBL" id="JAMQGR010000001">
    <property type="protein sequence ID" value="MCM2564819.1"/>
    <property type="molecule type" value="Genomic_DNA"/>
</dbReference>
<sequence length="122" mass="13171">MSQFDNFLGFGSSDYDSDPYNTLGTGATVLPDVSWSSPAMETSTSTGNGFGDFFDSKAGNFVLGSLNTALNYAMYRDQRQFTAVANAPQQAVQQQVAVQQVRNNNLLLWAAIAAGLIFLVKK</sequence>
<gene>
    <name evidence="1" type="ORF">NCG91_04350</name>
</gene>
<evidence type="ECO:0000313" key="1">
    <source>
        <dbReference type="EMBL" id="MCM2564819.1"/>
    </source>
</evidence>
<dbReference type="RefSeq" id="WP_251348721.1">
    <property type="nucleotide sequence ID" value="NZ_JAMQGR010000001.1"/>
</dbReference>
<keyword evidence="2" id="KW-1185">Reference proteome</keyword>
<accession>A0ABT0WL76</accession>
<name>A0ABT0WL76_9BURK</name>
<reference evidence="1 2" key="1">
    <citation type="submission" date="2022-06" db="EMBL/GenBank/DDBJ databases">
        <title>Janthinobacterium kumbetensis sp. nov., isolated from spring water in Turkey.</title>
        <authorList>
            <person name="Inan Bektas K."/>
            <person name="Belduz A.A."/>
            <person name="Canakci S."/>
            <person name="Nalcaoglu A."/>
            <person name="Ceylan E."/>
            <person name="Kati H."/>
        </authorList>
    </citation>
    <scope>NUCLEOTIDE SEQUENCE [LARGE SCALE GENOMIC DNA]</scope>
    <source>
        <strain evidence="1 2">GK</strain>
    </source>
</reference>
<protein>
    <submittedName>
        <fullName evidence="1">Uncharacterized protein</fullName>
    </submittedName>
</protein>
<comment type="caution">
    <text evidence="1">The sequence shown here is derived from an EMBL/GenBank/DDBJ whole genome shotgun (WGS) entry which is preliminary data.</text>
</comment>
<organism evidence="1 2">
    <name type="scientific">Janthinobacterium kumbetense</name>
    <dbReference type="NCBI Taxonomy" id="2950280"/>
    <lineage>
        <taxon>Bacteria</taxon>
        <taxon>Pseudomonadati</taxon>
        <taxon>Pseudomonadota</taxon>
        <taxon>Betaproteobacteria</taxon>
        <taxon>Burkholderiales</taxon>
        <taxon>Oxalobacteraceae</taxon>
        <taxon>Janthinobacterium</taxon>
    </lineage>
</organism>